<dbReference type="Proteomes" id="UP001171687">
    <property type="component" value="Unassembled WGS sequence"/>
</dbReference>
<protein>
    <submittedName>
        <fullName evidence="3">DNA damage-induced cell division inhibitor SosA</fullName>
    </submittedName>
</protein>
<dbReference type="NCBIfam" id="NF041581">
    <property type="entry name" value="SosA"/>
    <property type="match status" value="1"/>
</dbReference>
<dbReference type="InterPro" id="IPR048170">
    <property type="entry name" value="SosA-like"/>
</dbReference>
<evidence type="ECO:0000256" key="1">
    <source>
        <dbReference type="SAM" id="MobiDB-lite"/>
    </source>
</evidence>
<feature type="transmembrane region" description="Helical" evidence="2">
    <location>
        <begin position="12"/>
        <end position="30"/>
    </location>
</feature>
<organism evidence="3 4">
    <name type="scientific">Staphylococcus auricularis</name>
    <dbReference type="NCBI Taxonomy" id="29379"/>
    <lineage>
        <taxon>Bacteria</taxon>
        <taxon>Bacillati</taxon>
        <taxon>Bacillota</taxon>
        <taxon>Bacilli</taxon>
        <taxon>Bacillales</taxon>
        <taxon>Staphylococcaceae</taxon>
        <taxon>Staphylococcus</taxon>
    </lineage>
</organism>
<dbReference type="EMBL" id="JAUHQC010000006">
    <property type="protein sequence ID" value="MDN4532481.1"/>
    <property type="molecule type" value="Genomic_DNA"/>
</dbReference>
<accession>A0AAW7MAZ9</accession>
<reference evidence="3" key="1">
    <citation type="submission" date="2023-07" db="EMBL/GenBank/DDBJ databases">
        <title>Evaluation of the beneficial properties of pineapple isolates.</title>
        <authorList>
            <person name="Adefiranye O."/>
        </authorList>
    </citation>
    <scope>NUCLEOTIDE SEQUENCE</scope>
    <source>
        <strain evidence="3">PAPLE_T1</strain>
    </source>
</reference>
<name>A0AAW7MAZ9_9STAP</name>
<proteinExistence type="predicted"/>
<feature type="compositionally biased region" description="Basic and acidic residues" evidence="1">
    <location>
        <begin position="56"/>
        <end position="80"/>
    </location>
</feature>
<keyword evidence="2" id="KW-0812">Transmembrane</keyword>
<keyword evidence="2" id="KW-1133">Transmembrane helix</keyword>
<evidence type="ECO:0000313" key="4">
    <source>
        <dbReference type="Proteomes" id="UP001171687"/>
    </source>
</evidence>
<dbReference type="AlphaFoldDB" id="A0AAW7MAZ9"/>
<evidence type="ECO:0000313" key="3">
    <source>
        <dbReference type="EMBL" id="MDN4532481.1"/>
    </source>
</evidence>
<feature type="region of interest" description="Disordered" evidence="1">
    <location>
        <begin position="47"/>
        <end position="86"/>
    </location>
</feature>
<gene>
    <name evidence="3" type="primary">sosA</name>
    <name evidence="3" type="ORF">QYH67_02610</name>
</gene>
<dbReference type="RefSeq" id="WP_191962479.1">
    <property type="nucleotide sequence ID" value="NZ_CAKZJA010000016.1"/>
</dbReference>
<evidence type="ECO:0000256" key="2">
    <source>
        <dbReference type="SAM" id="Phobius"/>
    </source>
</evidence>
<keyword evidence="2" id="KW-0472">Membrane</keyword>
<comment type="caution">
    <text evidence="3">The sequence shown here is derived from an EMBL/GenBank/DDBJ whole genome shotgun (WGS) entry which is preliminary data.</text>
</comment>
<sequence>MISINKANIKMYITVMLVTAVFLTLFLVGANKNANIEQTYEVTDHTINTQYVDSEQNERTTTNDKDQKSEQPSSHKEERPVMASAQ</sequence>